<dbReference type="Gene3D" id="3.30.565.10">
    <property type="entry name" value="Histidine kinase-like ATPase, C-terminal domain"/>
    <property type="match status" value="1"/>
</dbReference>
<evidence type="ECO:0000256" key="4">
    <source>
        <dbReference type="ARBA" id="ARBA00022553"/>
    </source>
</evidence>
<name>A0AA96Y4G5_9CYAN</name>
<dbReference type="PRINTS" id="PR00344">
    <property type="entry name" value="BCTRLSENSOR"/>
</dbReference>
<dbReference type="Gene3D" id="1.10.287.130">
    <property type="match status" value="1"/>
</dbReference>
<evidence type="ECO:0000256" key="7">
    <source>
        <dbReference type="SAM" id="MobiDB-lite"/>
    </source>
</evidence>
<evidence type="ECO:0000256" key="1">
    <source>
        <dbReference type="ARBA" id="ARBA00000085"/>
    </source>
</evidence>
<dbReference type="PANTHER" id="PTHR43547:SF2">
    <property type="entry name" value="HYBRID SIGNAL TRANSDUCTION HISTIDINE KINASE C"/>
    <property type="match status" value="1"/>
</dbReference>
<evidence type="ECO:0000256" key="6">
    <source>
        <dbReference type="ARBA" id="ARBA00023012"/>
    </source>
</evidence>
<dbReference type="InterPro" id="IPR003661">
    <property type="entry name" value="HisK_dim/P_dom"/>
</dbReference>
<dbReference type="Pfam" id="PF01590">
    <property type="entry name" value="GAF"/>
    <property type="match status" value="3"/>
</dbReference>
<protein>
    <recommendedName>
        <fullName evidence="3">histidine kinase</fullName>
        <ecNumber evidence="3">2.7.13.3</ecNumber>
    </recommendedName>
</protein>
<dbReference type="InterPro" id="IPR036890">
    <property type="entry name" value="HATPase_C_sf"/>
</dbReference>
<dbReference type="PROSITE" id="PS50046">
    <property type="entry name" value="PHYTOCHROME_2"/>
    <property type="match status" value="1"/>
</dbReference>
<dbReference type="InterPro" id="IPR036097">
    <property type="entry name" value="HisK_dim/P_sf"/>
</dbReference>
<dbReference type="InterPro" id="IPR035965">
    <property type="entry name" value="PAS-like_dom_sf"/>
</dbReference>
<dbReference type="SMART" id="SM00065">
    <property type="entry name" value="GAF"/>
    <property type="match status" value="3"/>
</dbReference>
<feature type="domain" description="Phytochrome chromophore attachment site" evidence="8">
    <location>
        <begin position="216"/>
        <end position="356"/>
    </location>
</feature>
<dbReference type="CDD" id="cd00130">
    <property type="entry name" value="PAS"/>
    <property type="match status" value="1"/>
</dbReference>
<keyword evidence="5" id="KW-0418">Kinase</keyword>
<feature type="domain" description="Histidine kinase" evidence="9">
    <location>
        <begin position="751"/>
        <end position="1003"/>
    </location>
</feature>
<dbReference type="Pfam" id="PF02518">
    <property type="entry name" value="HATPase_c"/>
    <property type="match status" value="1"/>
</dbReference>
<dbReference type="CDD" id="cd00082">
    <property type="entry name" value="HisKA"/>
    <property type="match status" value="1"/>
</dbReference>
<dbReference type="GO" id="GO:0000155">
    <property type="term" value="F:phosphorelay sensor kinase activity"/>
    <property type="evidence" value="ECO:0007669"/>
    <property type="project" value="InterPro"/>
</dbReference>
<comment type="catalytic activity">
    <reaction evidence="1">
        <text>ATP + protein L-histidine = ADP + protein N-phospho-L-histidine.</text>
        <dbReference type="EC" id="2.7.13.3"/>
    </reaction>
</comment>
<dbReference type="PANTHER" id="PTHR43547">
    <property type="entry name" value="TWO-COMPONENT HISTIDINE KINASE"/>
    <property type="match status" value="1"/>
</dbReference>
<evidence type="ECO:0000313" key="10">
    <source>
        <dbReference type="EMBL" id="WOB43831.1"/>
    </source>
</evidence>
<dbReference type="KEGG" id="tog:HNI00_12200"/>
<evidence type="ECO:0000256" key="5">
    <source>
        <dbReference type="ARBA" id="ARBA00022777"/>
    </source>
</evidence>
<comment type="similarity">
    <text evidence="2">In the N-terminal section; belongs to the phytochrome family.</text>
</comment>
<dbReference type="SUPFAM" id="SSF55874">
    <property type="entry name" value="ATPase domain of HSP90 chaperone/DNA topoisomerase II/histidine kinase"/>
    <property type="match status" value="1"/>
</dbReference>
<dbReference type="SUPFAM" id="SSF55781">
    <property type="entry name" value="GAF domain-like"/>
    <property type="match status" value="3"/>
</dbReference>
<proteinExistence type="inferred from homology"/>
<dbReference type="EMBL" id="CP053540">
    <property type="protein sequence ID" value="WOB43831.1"/>
    <property type="molecule type" value="Genomic_DNA"/>
</dbReference>
<dbReference type="InterPro" id="IPR013656">
    <property type="entry name" value="PAS_4"/>
</dbReference>
<organism evidence="10">
    <name type="scientific">Thermoleptolyngbya oregonensis NK1-22</name>
    <dbReference type="NCBI Taxonomy" id="2547457"/>
    <lineage>
        <taxon>Bacteria</taxon>
        <taxon>Bacillati</taxon>
        <taxon>Cyanobacteriota</taxon>
        <taxon>Cyanophyceae</taxon>
        <taxon>Oculatellales</taxon>
        <taxon>Oculatellaceae</taxon>
        <taxon>Thermoleptolyngbya</taxon>
    </lineage>
</organism>
<dbReference type="InterPro" id="IPR000014">
    <property type="entry name" value="PAS"/>
</dbReference>
<dbReference type="Pfam" id="PF00512">
    <property type="entry name" value="HisKA"/>
    <property type="match status" value="1"/>
</dbReference>
<evidence type="ECO:0000256" key="3">
    <source>
        <dbReference type="ARBA" id="ARBA00012438"/>
    </source>
</evidence>
<dbReference type="SMART" id="SM00388">
    <property type="entry name" value="HisKA"/>
    <property type="match status" value="1"/>
</dbReference>
<dbReference type="InterPro" id="IPR005467">
    <property type="entry name" value="His_kinase_dom"/>
</dbReference>
<keyword evidence="5" id="KW-0808">Transferase</keyword>
<dbReference type="InterPro" id="IPR016132">
    <property type="entry name" value="Phyto_chromo_attachment"/>
</dbReference>
<dbReference type="SUPFAM" id="SSF55785">
    <property type="entry name" value="PYP-like sensor domain (PAS domain)"/>
    <property type="match status" value="1"/>
</dbReference>
<reference evidence="10" key="1">
    <citation type="submission" date="2020-05" db="EMBL/GenBank/DDBJ databases">
        <authorList>
            <person name="Zhu T."/>
            <person name="Keshari N."/>
            <person name="Lu X."/>
        </authorList>
    </citation>
    <scope>NUCLEOTIDE SEQUENCE</scope>
    <source>
        <strain evidence="10">NK1-22</strain>
    </source>
</reference>
<feature type="region of interest" description="Disordered" evidence="7">
    <location>
        <begin position="153"/>
        <end position="174"/>
    </location>
</feature>
<gene>
    <name evidence="10" type="ORF">HNI00_12200</name>
</gene>
<dbReference type="SMART" id="SM00387">
    <property type="entry name" value="HATPase_c"/>
    <property type="match status" value="1"/>
</dbReference>
<dbReference type="Gene3D" id="3.30.450.20">
    <property type="entry name" value="PAS domain"/>
    <property type="match status" value="1"/>
</dbReference>
<keyword evidence="6" id="KW-0902">Two-component regulatory system</keyword>
<dbReference type="PROSITE" id="PS50109">
    <property type="entry name" value="HIS_KIN"/>
    <property type="match status" value="1"/>
</dbReference>
<accession>A0AA96Y4G5</accession>
<dbReference type="Gene3D" id="3.30.450.40">
    <property type="match status" value="4"/>
</dbReference>
<dbReference type="InterPro" id="IPR004358">
    <property type="entry name" value="Sig_transdc_His_kin-like_C"/>
</dbReference>
<dbReference type="InterPro" id="IPR003018">
    <property type="entry name" value="GAF"/>
</dbReference>
<dbReference type="RefSeq" id="WP_316786515.1">
    <property type="nucleotide sequence ID" value="NZ_CP053540.1"/>
</dbReference>
<keyword evidence="4" id="KW-0597">Phosphoprotein</keyword>
<dbReference type="InterPro" id="IPR029016">
    <property type="entry name" value="GAF-like_dom_sf"/>
</dbReference>
<sequence length="1009" mass="113656">MNPEQSLPPPESGDAVTGFPIRPSIYDERIGNPAARPLTDLEANPVLQVLFGLSFDAVLAFDDAGYCRAANPAASNLLALPVDALCQRRLQDFVPLEYQSETAWAHFLRDRQQSGQTLILKADGRLRWVAYRAIAAGLAPDLHLTILRDLGDAHDSENNPEREANKEADKGADKGAENLEGRSLADMQQTLATEQQAIERERFITRLAQTIRQSLDLQTMLHATVEQVRHFLTVDRVLIYQFQPDWSGKVVAESVARDPLSLLDRVIEDPCFAASLSLPDSHPYVSGRIHRVNDVQRDDLSDCYREMLTQLQVRAVLIIPIVVKDRLWGLLVSHHCTAPHQWDALSEDLLQQLSTQLAIGISQAELYRQTQQQAQKEQLVNQLVQSVRNSLDLQTVFANATTAIGEMLRLDRAELVRYQPEQGCWINVCSYRNRPELPDANGVVIPDEGNPIAAGLKQLQVMHVSSLANEPDPISQSFAEHFPGAWMLVPIPRIGIAETEAAERRVWGSLSLNYQQPSRQWQSWELETVQAVVDQLAIAIQQASLYQSVQRLNDDLEHQVAHRTAQLQQALEFEALLKRITDKVRDSLDEAQILQGVVEEVGRGLPGILCCRTATYSPDLQSSVIGYEYATWLPSAEGQVVLFSDKPDLYRQLLAGLPFQFCQMAPDPVPQMQESLAVLAFPVFDDQGILGDIWLFRERQQWFNDAEIRLVQQVATQCAIAIRQARLYYTSLSQVEELERLNRLKDDFLSTVSHELRTPIAGIKMSIQLLEIHLNRLGILGDRSNPITRYFQILQDECQRESDLINNLLDLSHLDAEVDPLLPSEVRLDLWVPHIAEAFIEQTRDNQQQLFINVAANLPPLITDSSYLERILTELLTNACKYTPAGERITVEARPWNRPHNHQQSSQSFADPAEPTHPNTPTLFQICVTNTGVEIPEAERDRIFDRFYRIPSNDPWRYGGTGLGLALVKRLVERLGGAIAVESSHTEDSRGETCFTVTLPSLELTSRER</sequence>
<dbReference type="AlphaFoldDB" id="A0AA96Y4G5"/>
<evidence type="ECO:0000259" key="9">
    <source>
        <dbReference type="PROSITE" id="PS50109"/>
    </source>
</evidence>
<evidence type="ECO:0000259" key="8">
    <source>
        <dbReference type="PROSITE" id="PS50046"/>
    </source>
</evidence>
<dbReference type="EC" id="2.7.13.3" evidence="3"/>
<dbReference type="Pfam" id="PF08448">
    <property type="entry name" value="PAS_4"/>
    <property type="match status" value="1"/>
</dbReference>
<dbReference type="SUPFAM" id="SSF47384">
    <property type="entry name" value="Homodimeric domain of signal transducing histidine kinase"/>
    <property type="match status" value="1"/>
</dbReference>
<evidence type="ECO:0000256" key="2">
    <source>
        <dbReference type="ARBA" id="ARBA00006402"/>
    </source>
</evidence>
<dbReference type="InterPro" id="IPR003594">
    <property type="entry name" value="HATPase_dom"/>
</dbReference>